<dbReference type="AlphaFoldDB" id="A0A9N9G988"/>
<accession>A0A9N9G988</accession>
<gene>
    <name evidence="1" type="ORF">FMOSSE_LOCUS8191</name>
</gene>
<evidence type="ECO:0000313" key="2">
    <source>
        <dbReference type="Proteomes" id="UP000789375"/>
    </source>
</evidence>
<dbReference type="Proteomes" id="UP000789375">
    <property type="component" value="Unassembled WGS sequence"/>
</dbReference>
<dbReference type="EMBL" id="CAJVPP010002069">
    <property type="protein sequence ID" value="CAG8585947.1"/>
    <property type="molecule type" value="Genomic_DNA"/>
</dbReference>
<feature type="non-terminal residue" evidence="1">
    <location>
        <position position="125"/>
    </location>
</feature>
<name>A0A9N9G988_FUNMO</name>
<organism evidence="1 2">
    <name type="scientific">Funneliformis mosseae</name>
    <name type="common">Endomycorrhizal fungus</name>
    <name type="synonym">Glomus mosseae</name>
    <dbReference type="NCBI Taxonomy" id="27381"/>
    <lineage>
        <taxon>Eukaryota</taxon>
        <taxon>Fungi</taxon>
        <taxon>Fungi incertae sedis</taxon>
        <taxon>Mucoromycota</taxon>
        <taxon>Glomeromycotina</taxon>
        <taxon>Glomeromycetes</taxon>
        <taxon>Glomerales</taxon>
        <taxon>Glomeraceae</taxon>
        <taxon>Funneliformis</taxon>
    </lineage>
</organism>
<proteinExistence type="predicted"/>
<evidence type="ECO:0000313" key="1">
    <source>
        <dbReference type="EMBL" id="CAG8585947.1"/>
    </source>
</evidence>
<sequence length="125" mass="14251">MIPLKENLRELGLGNSGLSMYIGSRIFAMFVIQYSDPITSVPRIISINLSPFTAKSAMRTSRILSHNISTKEIRQQDRYDEKQKSYLWQIVAKQSGSSCLRFNGISPIASSFRQPNHNEIIYQKP</sequence>
<comment type="caution">
    <text evidence="1">The sequence shown here is derived from an EMBL/GenBank/DDBJ whole genome shotgun (WGS) entry which is preliminary data.</text>
</comment>
<protein>
    <submittedName>
        <fullName evidence="1">16522_t:CDS:1</fullName>
    </submittedName>
</protein>
<keyword evidence="2" id="KW-1185">Reference proteome</keyword>
<reference evidence="1" key="1">
    <citation type="submission" date="2021-06" db="EMBL/GenBank/DDBJ databases">
        <authorList>
            <person name="Kallberg Y."/>
            <person name="Tangrot J."/>
            <person name="Rosling A."/>
        </authorList>
    </citation>
    <scope>NUCLEOTIDE SEQUENCE</scope>
    <source>
        <strain evidence="1">87-6 pot B 2015</strain>
    </source>
</reference>